<dbReference type="EMBL" id="VHJK01000001">
    <property type="protein sequence ID" value="TRD11407.1"/>
    <property type="molecule type" value="Genomic_DNA"/>
</dbReference>
<dbReference type="AlphaFoldDB" id="A0A547PB89"/>
<feature type="transmembrane region" description="Helical" evidence="1">
    <location>
        <begin position="158"/>
        <end position="181"/>
    </location>
</feature>
<feature type="domain" description="Acyltransferase 3" evidence="2">
    <location>
        <begin position="5"/>
        <end position="352"/>
    </location>
</feature>
<name>A0A547PB89_9SPHN</name>
<dbReference type="Pfam" id="PF01757">
    <property type="entry name" value="Acyl_transf_3"/>
    <property type="match status" value="1"/>
</dbReference>
<proteinExistence type="predicted"/>
<evidence type="ECO:0000259" key="2">
    <source>
        <dbReference type="Pfam" id="PF01757"/>
    </source>
</evidence>
<evidence type="ECO:0000313" key="4">
    <source>
        <dbReference type="Proteomes" id="UP000316343"/>
    </source>
</evidence>
<dbReference type="Proteomes" id="UP000316343">
    <property type="component" value="Unassembled WGS sequence"/>
</dbReference>
<sequence length="381" mass="43415">MKHYRSIESLRAWMAWWVVLGHALHLSGWTYRVFDPGVLHYGLRLLERGSTAVNTFIIVSGFVILHLMLSRAEGYKEYIIRRAMRIFPIFLIALALAIVLQPLYLEAYTEYSWVHAREMRLDRVAQEEAHFFEHMFLHLTMLHGAVPEEVLKYSSGTFLAPAWSLSLEWQFYMIAPFLLAALMSERALVRYGVAAICLALIAAFHWQTVYSWAYPSMLFLSLPHFFVGIGGRMFLTDDKKLQIFGVILAAVSLPFTDYLAIIIWAFFFVIVLEESDRISVPRPLKALFGLVAWNKLAVYLGKMSYSTYLLHIPLFSLVLGLTGYWLQGEMSQQTATILVLISTLAMIPLSHITYASIEAPFSRMGGRIAKRYAAVPASSSH</sequence>
<evidence type="ECO:0000256" key="1">
    <source>
        <dbReference type="SAM" id="Phobius"/>
    </source>
</evidence>
<reference evidence="3 4" key="1">
    <citation type="submission" date="2019-06" db="EMBL/GenBank/DDBJ databases">
        <title>Erythrobacter insulae sp. nov., isolated from a tidal flat.</title>
        <authorList>
            <person name="Yoon J.-H."/>
        </authorList>
    </citation>
    <scope>NUCLEOTIDE SEQUENCE [LARGE SCALE GENOMIC DNA]</scope>
    <source>
        <strain evidence="3 4">JBTF-M21</strain>
    </source>
</reference>
<dbReference type="PANTHER" id="PTHR23028">
    <property type="entry name" value="ACETYLTRANSFERASE"/>
    <property type="match status" value="1"/>
</dbReference>
<accession>A0A547PB89</accession>
<keyword evidence="1" id="KW-1133">Transmembrane helix</keyword>
<gene>
    <name evidence="3" type="ORF">FGU71_05755</name>
</gene>
<keyword evidence="1" id="KW-0812">Transmembrane</keyword>
<dbReference type="PANTHER" id="PTHR23028:SF53">
    <property type="entry name" value="ACYL_TRANSF_3 DOMAIN-CONTAINING PROTEIN"/>
    <property type="match status" value="1"/>
</dbReference>
<comment type="caution">
    <text evidence="3">The sequence shown here is derived from an EMBL/GenBank/DDBJ whole genome shotgun (WGS) entry which is preliminary data.</text>
</comment>
<keyword evidence="3" id="KW-0012">Acyltransferase</keyword>
<dbReference type="OrthoDB" id="9796461at2"/>
<keyword evidence="4" id="KW-1185">Reference proteome</keyword>
<feature type="transmembrane region" description="Helical" evidence="1">
    <location>
        <begin position="188"/>
        <end position="206"/>
    </location>
</feature>
<feature type="transmembrane region" description="Helical" evidence="1">
    <location>
        <begin position="51"/>
        <end position="70"/>
    </location>
</feature>
<dbReference type="GO" id="GO:0016020">
    <property type="term" value="C:membrane"/>
    <property type="evidence" value="ECO:0007669"/>
    <property type="project" value="TreeGrafter"/>
</dbReference>
<keyword evidence="3" id="KW-0808">Transferase</keyword>
<organism evidence="3 4">
    <name type="scientific">Erythrobacter insulae</name>
    <dbReference type="NCBI Taxonomy" id="2584124"/>
    <lineage>
        <taxon>Bacteria</taxon>
        <taxon>Pseudomonadati</taxon>
        <taxon>Pseudomonadota</taxon>
        <taxon>Alphaproteobacteria</taxon>
        <taxon>Sphingomonadales</taxon>
        <taxon>Erythrobacteraceae</taxon>
        <taxon>Erythrobacter/Porphyrobacter group</taxon>
        <taxon>Erythrobacter</taxon>
    </lineage>
</organism>
<feature type="transmembrane region" description="Helical" evidence="1">
    <location>
        <begin position="308"/>
        <end position="325"/>
    </location>
</feature>
<dbReference type="RefSeq" id="WP_142787672.1">
    <property type="nucleotide sequence ID" value="NZ_VHJK01000001.1"/>
</dbReference>
<dbReference type="InterPro" id="IPR002656">
    <property type="entry name" value="Acyl_transf_3_dom"/>
</dbReference>
<dbReference type="GO" id="GO:0016747">
    <property type="term" value="F:acyltransferase activity, transferring groups other than amino-acyl groups"/>
    <property type="evidence" value="ECO:0007669"/>
    <property type="project" value="InterPro"/>
</dbReference>
<feature type="transmembrane region" description="Helical" evidence="1">
    <location>
        <begin position="243"/>
        <end position="272"/>
    </location>
</feature>
<evidence type="ECO:0000313" key="3">
    <source>
        <dbReference type="EMBL" id="TRD11407.1"/>
    </source>
</evidence>
<feature type="transmembrane region" description="Helical" evidence="1">
    <location>
        <begin position="337"/>
        <end position="357"/>
    </location>
</feature>
<dbReference type="InterPro" id="IPR050879">
    <property type="entry name" value="Acyltransferase_3"/>
</dbReference>
<dbReference type="GO" id="GO:0000271">
    <property type="term" value="P:polysaccharide biosynthetic process"/>
    <property type="evidence" value="ECO:0007669"/>
    <property type="project" value="TreeGrafter"/>
</dbReference>
<protein>
    <submittedName>
        <fullName evidence="3">Acyltransferase</fullName>
    </submittedName>
</protein>
<feature type="transmembrane region" description="Helical" evidence="1">
    <location>
        <begin position="82"/>
        <end position="104"/>
    </location>
</feature>
<feature type="transmembrane region" description="Helical" evidence="1">
    <location>
        <begin position="12"/>
        <end position="31"/>
    </location>
</feature>
<keyword evidence="1" id="KW-0472">Membrane</keyword>
<feature type="transmembrane region" description="Helical" evidence="1">
    <location>
        <begin position="212"/>
        <end position="231"/>
    </location>
</feature>